<name>B6JHF3_AFIC5</name>
<evidence type="ECO:0000313" key="3">
    <source>
        <dbReference type="EMBL" id="AEI06728.1"/>
    </source>
</evidence>
<keyword evidence="4" id="KW-1185">Reference proteome</keyword>
<accession>B6JHF3</accession>
<protein>
    <submittedName>
        <fullName evidence="3">Putative FeS assembly protein</fullName>
    </submittedName>
</protein>
<dbReference type="PANTHER" id="PTHR10072">
    <property type="entry name" value="IRON-SULFUR CLUSTER ASSEMBLY PROTEIN"/>
    <property type="match status" value="1"/>
</dbReference>
<dbReference type="OrthoDB" id="9801228at2"/>
<dbReference type="GO" id="GO:0005829">
    <property type="term" value="C:cytosol"/>
    <property type="evidence" value="ECO:0007669"/>
    <property type="project" value="TreeGrafter"/>
</dbReference>
<comment type="similarity">
    <text evidence="1">Belongs to the HesB/IscA family.</text>
</comment>
<dbReference type="EMBL" id="CP002826">
    <property type="protein sequence ID" value="AEI06728.1"/>
    <property type="molecule type" value="Genomic_DNA"/>
</dbReference>
<dbReference type="GO" id="GO:0016226">
    <property type="term" value="P:iron-sulfur cluster assembly"/>
    <property type="evidence" value="ECO:0007669"/>
    <property type="project" value="InterPro"/>
</dbReference>
<dbReference type="GO" id="GO:0051537">
    <property type="term" value="F:2 iron, 2 sulfur cluster binding"/>
    <property type="evidence" value="ECO:0007669"/>
    <property type="project" value="UniProtKB-ARBA"/>
</dbReference>
<dbReference type="SUPFAM" id="SSF89360">
    <property type="entry name" value="HesB-like domain"/>
    <property type="match status" value="1"/>
</dbReference>
<feature type="domain" description="Core" evidence="2">
    <location>
        <begin position="23"/>
        <end position="124"/>
    </location>
</feature>
<organism evidence="3 4">
    <name type="scientific">Afipia carboxidovorans (strain ATCC 49405 / DSM 1227 / KCTC 32145 / OM5)</name>
    <name type="common">Oligotropha carboxidovorans</name>
    <dbReference type="NCBI Taxonomy" id="504832"/>
    <lineage>
        <taxon>Bacteria</taxon>
        <taxon>Pseudomonadati</taxon>
        <taxon>Pseudomonadota</taxon>
        <taxon>Alphaproteobacteria</taxon>
        <taxon>Hyphomicrobiales</taxon>
        <taxon>Nitrobacteraceae</taxon>
        <taxon>Afipia</taxon>
    </lineage>
</organism>
<dbReference type="NCBIfam" id="TIGR00049">
    <property type="entry name" value="iron-sulfur cluster assembly accessory protein"/>
    <property type="match status" value="1"/>
</dbReference>
<dbReference type="HOGENOM" id="CLU_069054_4_2_5"/>
<dbReference type="KEGG" id="ocg:OCA5_c20210"/>
<evidence type="ECO:0000259" key="2">
    <source>
        <dbReference type="Pfam" id="PF01521"/>
    </source>
</evidence>
<sequence>MTGMSPDTPATGAKPIRPRPQVMRLTEAAASRVRELASRADSEIIGLRVGIKNGGCAGMEYTVEYAHDVRPTDEVVEDKGVKILVDPKAVLFLLGTEMDFKVDKMAAQFVFNNPNQTGACGCGESVQLTPAKADG</sequence>
<dbReference type="STRING" id="504832.OCA5_c20210"/>
<dbReference type="eggNOG" id="COG0316">
    <property type="taxonomic scope" value="Bacteria"/>
</dbReference>
<dbReference type="Proteomes" id="UP000007730">
    <property type="component" value="Chromosome"/>
</dbReference>
<proteinExistence type="inferred from homology"/>
<dbReference type="InterPro" id="IPR035903">
    <property type="entry name" value="HesB-like_dom_sf"/>
</dbReference>
<dbReference type="KEGG" id="oca:OCAR_6004"/>
<evidence type="ECO:0000313" key="4">
    <source>
        <dbReference type="Proteomes" id="UP000007730"/>
    </source>
</evidence>
<dbReference type="Gene3D" id="2.60.300.12">
    <property type="entry name" value="HesB-like domain"/>
    <property type="match status" value="1"/>
</dbReference>
<evidence type="ECO:0000256" key="1">
    <source>
        <dbReference type="ARBA" id="ARBA00006718"/>
    </source>
</evidence>
<dbReference type="InterPro" id="IPR000361">
    <property type="entry name" value="ATAP_core_dom"/>
</dbReference>
<dbReference type="PATRIC" id="fig|504832.7.peg.2140"/>
<dbReference type="PANTHER" id="PTHR10072:SF41">
    <property type="entry name" value="IRON-SULFUR CLUSTER ASSEMBLY 1 HOMOLOG, MITOCHONDRIAL"/>
    <property type="match status" value="1"/>
</dbReference>
<dbReference type="Pfam" id="PF01521">
    <property type="entry name" value="Fe-S_biosyn"/>
    <property type="match status" value="1"/>
</dbReference>
<gene>
    <name evidence="3" type="ordered locus">OCA5_c20210</name>
</gene>
<dbReference type="InterPro" id="IPR016092">
    <property type="entry name" value="ATAP"/>
</dbReference>
<reference evidence="3 4" key="1">
    <citation type="journal article" date="2011" name="J. Bacteriol.">
        <title>Complete genome sequences of the chemolithoautotrophic Oligotropha carboxidovorans strains OM4 and OM5.</title>
        <authorList>
            <person name="Volland S."/>
            <person name="Rachinger M."/>
            <person name="Strittmatter A."/>
            <person name="Daniel R."/>
            <person name="Gottschalk G."/>
            <person name="Meyer O."/>
        </authorList>
    </citation>
    <scope>NUCLEOTIDE SEQUENCE [LARGE SCALE GENOMIC DNA]</scope>
    <source>
        <strain evidence="4">ATCC 49405 / DSM 1227 / KCTC 32145 / OM5</strain>
    </source>
</reference>
<dbReference type="RefSeq" id="WP_012563151.1">
    <property type="nucleotide sequence ID" value="NC_011386.1"/>
</dbReference>
<dbReference type="InterPro" id="IPR050322">
    <property type="entry name" value="Fe-S_cluster_asmbl/transfer"/>
</dbReference>
<dbReference type="AlphaFoldDB" id="B6JHF3"/>